<organism evidence="13 14">
    <name type="scientific">candidate division WWE3 bacterium</name>
    <dbReference type="NCBI Taxonomy" id="2053526"/>
    <lineage>
        <taxon>Bacteria</taxon>
        <taxon>Katanobacteria</taxon>
    </lineage>
</organism>
<dbReference type="SMART" id="SM00831">
    <property type="entry name" value="Cation_ATPase_N"/>
    <property type="match status" value="1"/>
</dbReference>
<keyword evidence="10 11" id="KW-0472">Membrane</keyword>
<dbReference type="InterPro" id="IPR004014">
    <property type="entry name" value="ATPase_P-typ_cation-transptr_N"/>
</dbReference>
<evidence type="ECO:0000256" key="3">
    <source>
        <dbReference type="ARBA" id="ARBA00022475"/>
    </source>
</evidence>
<evidence type="ECO:0000256" key="11">
    <source>
        <dbReference type="SAM" id="Phobius"/>
    </source>
</evidence>
<evidence type="ECO:0000256" key="1">
    <source>
        <dbReference type="ARBA" id="ARBA00004651"/>
    </source>
</evidence>
<dbReference type="SFLD" id="SFLDG00002">
    <property type="entry name" value="C1.7:_P-type_atpase_like"/>
    <property type="match status" value="1"/>
</dbReference>
<reference evidence="13" key="1">
    <citation type="submission" date="2020-04" db="EMBL/GenBank/DDBJ databases">
        <authorList>
            <person name="Zhang T."/>
        </authorList>
    </citation>
    <scope>NUCLEOTIDE SEQUENCE</scope>
    <source>
        <strain evidence="13">HKST-UBA80</strain>
    </source>
</reference>
<proteinExistence type="inferred from homology"/>
<evidence type="ECO:0000256" key="9">
    <source>
        <dbReference type="ARBA" id="ARBA00022989"/>
    </source>
</evidence>
<feature type="transmembrane region" description="Helical" evidence="11">
    <location>
        <begin position="828"/>
        <end position="847"/>
    </location>
</feature>
<evidence type="ECO:0000256" key="6">
    <source>
        <dbReference type="ARBA" id="ARBA00022741"/>
    </source>
</evidence>
<accession>A0A955E064</accession>
<dbReference type="InterPro" id="IPR006068">
    <property type="entry name" value="ATPase_P-typ_cation-transptr_C"/>
</dbReference>
<evidence type="ECO:0000313" key="13">
    <source>
        <dbReference type="EMBL" id="MCA9301885.1"/>
    </source>
</evidence>
<dbReference type="Gene3D" id="1.20.1110.10">
    <property type="entry name" value="Calcium-transporting ATPase, transmembrane domain"/>
    <property type="match status" value="1"/>
</dbReference>
<dbReference type="InterPro" id="IPR059000">
    <property type="entry name" value="ATPase_P-type_domA"/>
</dbReference>
<dbReference type="InterPro" id="IPR001757">
    <property type="entry name" value="P_typ_ATPase"/>
</dbReference>
<dbReference type="InterPro" id="IPR050510">
    <property type="entry name" value="Cation_transp_ATPase_P-type"/>
</dbReference>
<dbReference type="InterPro" id="IPR023299">
    <property type="entry name" value="ATPase_P-typ_cyto_dom_N"/>
</dbReference>
<keyword evidence="4 11" id="KW-0812">Transmembrane</keyword>
<evidence type="ECO:0000256" key="7">
    <source>
        <dbReference type="ARBA" id="ARBA00022840"/>
    </source>
</evidence>
<evidence type="ECO:0000256" key="2">
    <source>
        <dbReference type="ARBA" id="ARBA00005675"/>
    </source>
</evidence>
<evidence type="ECO:0000256" key="5">
    <source>
        <dbReference type="ARBA" id="ARBA00022723"/>
    </source>
</evidence>
<feature type="transmembrane region" description="Helical" evidence="11">
    <location>
        <begin position="51"/>
        <end position="73"/>
    </location>
</feature>
<dbReference type="InterPro" id="IPR044492">
    <property type="entry name" value="P_typ_ATPase_HD_dom"/>
</dbReference>
<dbReference type="PRINTS" id="PR00120">
    <property type="entry name" value="HATPASE"/>
</dbReference>
<dbReference type="SFLD" id="SFLDF00027">
    <property type="entry name" value="p-type_atpase"/>
    <property type="match status" value="1"/>
</dbReference>
<dbReference type="EMBL" id="JAGQNY010000002">
    <property type="protein sequence ID" value="MCA9301885.1"/>
    <property type="molecule type" value="Genomic_DNA"/>
</dbReference>
<dbReference type="InterPro" id="IPR023298">
    <property type="entry name" value="ATPase_P-typ_TM_dom_sf"/>
</dbReference>
<feature type="transmembrane region" description="Helical" evidence="11">
    <location>
        <begin position="79"/>
        <end position="95"/>
    </location>
</feature>
<protein>
    <submittedName>
        <fullName evidence="13">Cation-translocating P-type ATPase</fullName>
    </submittedName>
</protein>
<dbReference type="SFLD" id="SFLDS00003">
    <property type="entry name" value="Haloacid_Dehalogenase"/>
    <property type="match status" value="1"/>
</dbReference>
<dbReference type="GO" id="GO:0046873">
    <property type="term" value="F:metal ion transmembrane transporter activity"/>
    <property type="evidence" value="ECO:0007669"/>
    <property type="project" value="UniProtKB-ARBA"/>
</dbReference>
<dbReference type="FunFam" id="2.70.150.10:FF:000016">
    <property type="entry name" value="Calcium-transporting P-type ATPase putative"/>
    <property type="match status" value="1"/>
</dbReference>
<dbReference type="Gene3D" id="3.40.1110.10">
    <property type="entry name" value="Calcium-transporting ATPase, cytoplasmic domain N"/>
    <property type="match status" value="1"/>
</dbReference>
<name>A0A955E064_UNCKA</name>
<gene>
    <name evidence="13" type="ORF">KDA10_00770</name>
</gene>
<dbReference type="AlphaFoldDB" id="A0A955E064"/>
<evidence type="ECO:0000256" key="8">
    <source>
        <dbReference type="ARBA" id="ARBA00022967"/>
    </source>
</evidence>
<dbReference type="SUPFAM" id="SSF81660">
    <property type="entry name" value="Metal cation-transporting ATPase, ATP-binding domain N"/>
    <property type="match status" value="1"/>
</dbReference>
<dbReference type="GO" id="GO:0015662">
    <property type="term" value="F:P-type ion transporter activity"/>
    <property type="evidence" value="ECO:0007669"/>
    <property type="project" value="UniProtKB-ARBA"/>
</dbReference>
<dbReference type="InterPro" id="IPR018303">
    <property type="entry name" value="ATPase_P-typ_P_site"/>
</dbReference>
<dbReference type="Pfam" id="PF00690">
    <property type="entry name" value="Cation_ATPase_N"/>
    <property type="match status" value="1"/>
</dbReference>
<keyword evidence="8" id="KW-1278">Translocase</keyword>
<dbReference type="Pfam" id="PF00689">
    <property type="entry name" value="Cation_ATPase_C"/>
    <property type="match status" value="1"/>
</dbReference>
<dbReference type="GO" id="GO:0019829">
    <property type="term" value="F:ATPase-coupled monoatomic cation transmembrane transporter activity"/>
    <property type="evidence" value="ECO:0007669"/>
    <property type="project" value="UniProtKB-ARBA"/>
</dbReference>
<keyword evidence="7" id="KW-0067">ATP-binding</keyword>
<dbReference type="GO" id="GO:0005524">
    <property type="term" value="F:ATP binding"/>
    <property type="evidence" value="ECO:0007669"/>
    <property type="project" value="UniProtKB-KW"/>
</dbReference>
<dbReference type="SUPFAM" id="SSF56784">
    <property type="entry name" value="HAD-like"/>
    <property type="match status" value="1"/>
</dbReference>
<dbReference type="NCBIfam" id="TIGR01494">
    <property type="entry name" value="ATPase_P-type"/>
    <property type="match status" value="2"/>
</dbReference>
<evidence type="ECO:0000259" key="12">
    <source>
        <dbReference type="SMART" id="SM00831"/>
    </source>
</evidence>
<dbReference type="SUPFAM" id="SSF81653">
    <property type="entry name" value="Calcium ATPase, transduction domain A"/>
    <property type="match status" value="1"/>
</dbReference>
<feature type="transmembrane region" description="Helical" evidence="11">
    <location>
        <begin position="762"/>
        <end position="784"/>
    </location>
</feature>
<dbReference type="PANTHER" id="PTHR43294:SF21">
    <property type="entry name" value="CATION TRANSPORTING ATPASE"/>
    <property type="match status" value="1"/>
</dbReference>
<dbReference type="GO" id="GO:0098662">
    <property type="term" value="P:inorganic cation transmembrane transport"/>
    <property type="evidence" value="ECO:0007669"/>
    <property type="project" value="UniProtKB-ARBA"/>
</dbReference>
<dbReference type="GO" id="GO:0005886">
    <property type="term" value="C:plasma membrane"/>
    <property type="evidence" value="ECO:0007669"/>
    <property type="project" value="UniProtKB-SubCell"/>
</dbReference>
<dbReference type="SUPFAM" id="SSF81665">
    <property type="entry name" value="Calcium ATPase, transmembrane domain M"/>
    <property type="match status" value="1"/>
</dbReference>
<sequence length="888" mass="96981">MFHTLTLQELLQKLNTSIESGLRPEEIEKRLAEFDPNSLPEPKKISTFQKILSQFSDVLVLVLIAAAIVSFAIGEHIDAVVITTIVLINAFMGYIQEARAEKAIEALKKMTTDYAKVIINGELTSVLVERLVPGDIIILESGDRVPADARLIEVANLQISEAVLTGESNPVNKHINPILQEDLALGDRKNMVYKNTTVVFGRGKAVVTGTGKDTEIGKISMLLSESDKEDTPLSKELAVVGKRLSSLAGLIILVIFTFAFLSHELDIKDSFLTAISLAVAAIPEGLPAIVTVILATGVSQLAKSKAIVRRLQAVETLGSTSYILTDKTGTLTQNKMSATNVATLNENYTITQIRNDGFTFLDSKKDPVSPNQQEDLKLILLNSILCNDAEASSGTSNDSNSYIGDPTETALIELGIRAGLNIKETRKSYNRLYEIPFSSETKRMVVVTSDPENSDEAYVFAKGAPEIIQEMVPTENEIIENINNNYAAKGLRSLGLAYKKISRHDLAQVLEGNKDDLSLIDDLEFIGIVAQKDPLRPEVKDALNMALAAGIKTIVLTGDHKLTATTIAKELGLIRNDDEVMDGPDLAKLDDQEIINALKTVKVFSRVSPEQKLRIVQVIKGMGNITAVTGDGVNDAPAIKAADIGISMGISGTDVSKEVSDMVLQDDNYATIVKAIKEGRVIYDNLIKFISYLISCNMSEIFVVGLAMVAKLPLPMLPIQILWINLITDGLPALALGMEPGEKDIMLRQPRKQGNLLTKKRWVRMTIQGASMTVGVFGVFLFALRISPEAAQSAAFTALAMSQLFHAFNSRSEHHSIFSRTVPRNNFLIATFVLSVFLQLMTLYSWLGNTYLKTTPIPISLFILALLSATIPVVVTEIYKLLQNRAKA</sequence>
<dbReference type="GO" id="GO:0016887">
    <property type="term" value="F:ATP hydrolysis activity"/>
    <property type="evidence" value="ECO:0007669"/>
    <property type="project" value="InterPro"/>
</dbReference>
<keyword evidence="6" id="KW-0547">Nucleotide-binding</keyword>
<dbReference type="Pfam" id="PF13246">
    <property type="entry name" value="Cation_ATPase"/>
    <property type="match status" value="1"/>
</dbReference>
<dbReference type="Gene3D" id="3.40.50.1000">
    <property type="entry name" value="HAD superfamily/HAD-like"/>
    <property type="match status" value="1"/>
</dbReference>
<keyword evidence="5" id="KW-0479">Metal-binding</keyword>
<comment type="caution">
    <text evidence="13">The sequence shown here is derived from an EMBL/GenBank/DDBJ whole genome shotgun (WGS) entry which is preliminary data.</text>
</comment>
<feature type="transmembrane region" description="Helical" evidence="11">
    <location>
        <begin position="244"/>
        <end position="262"/>
    </location>
</feature>
<dbReference type="InterPro" id="IPR036412">
    <property type="entry name" value="HAD-like_sf"/>
</dbReference>
<feature type="transmembrane region" description="Helical" evidence="11">
    <location>
        <begin position="274"/>
        <end position="302"/>
    </location>
</feature>
<dbReference type="Pfam" id="PF00122">
    <property type="entry name" value="E1-E2_ATPase"/>
    <property type="match status" value="1"/>
</dbReference>
<reference evidence="13" key="2">
    <citation type="journal article" date="2021" name="Microbiome">
        <title>Successional dynamics and alternative stable states in a saline activated sludge microbial community over 9 years.</title>
        <authorList>
            <person name="Wang Y."/>
            <person name="Ye J."/>
            <person name="Ju F."/>
            <person name="Liu L."/>
            <person name="Boyd J.A."/>
            <person name="Deng Y."/>
            <person name="Parks D.H."/>
            <person name="Jiang X."/>
            <person name="Yin X."/>
            <person name="Woodcroft B.J."/>
            <person name="Tyson G.W."/>
            <person name="Hugenholtz P."/>
            <person name="Polz M.F."/>
            <person name="Zhang T."/>
        </authorList>
    </citation>
    <scope>NUCLEOTIDE SEQUENCE</scope>
    <source>
        <strain evidence="13">HKST-UBA80</strain>
    </source>
</reference>
<evidence type="ECO:0000313" key="14">
    <source>
        <dbReference type="Proteomes" id="UP000714817"/>
    </source>
</evidence>
<dbReference type="Gene3D" id="2.70.150.10">
    <property type="entry name" value="Calcium-transporting ATPase, cytoplasmic transduction domain A"/>
    <property type="match status" value="1"/>
</dbReference>
<keyword evidence="9 11" id="KW-1133">Transmembrane helix</keyword>
<dbReference type="Proteomes" id="UP000714817">
    <property type="component" value="Unassembled WGS sequence"/>
</dbReference>
<dbReference type="InterPro" id="IPR008250">
    <property type="entry name" value="ATPase_P-typ_transduc_dom_A_sf"/>
</dbReference>
<evidence type="ECO:0000256" key="4">
    <source>
        <dbReference type="ARBA" id="ARBA00022692"/>
    </source>
</evidence>
<dbReference type="PANTHER" id="PTHR43294">
    <property type="entry name" value="SODIUM/POTASSIUM-TRANSPORTING ATPASE SUBUNIT ALPHA"/>
    <property type="match status" value="1"/>
</dbReference>
<feature type="domain" description="Cation-transporting P-type ATPase N-terminal" evidence="12">
    <location>
        <begin position="1"/>
        <end position="75"/>
    </location>
</feature>
<evidence type="ECO:0000256" key="10">
    <source>
        <dbReference type="ARBA" id="ARBA00023136"/>
    </source>
</evidence>
<dbReference type="PRINTS" id="PR00119">
    <property type="entry name" value="CATATPASE"/>
</dbReference>
<dbReference type="PROSITE" id="PS00154">
    <property type="entry name" value="ATPASE_E1_E2"/>
    <property type="match status" value="1"/>
</dbReference>
<feature type="transmembrane region" description="Helical" evidence="11">
    <location>
        <begin position="859"/>
        <end position="882"/>
    </location>
</feature>
<keyword evidence="3" id="KW-1003">Cell membrane</keyword>
<comment type="subcellular location">
    <subcellularLocation>
        <location evidence="1">Cell membrane</location>
        <topology evidence="1">Multi-pass membrane protein</topology>
    </subcellularLocation>
</comment>
<comment type="similarity">
    <text evidence="2">Belongs to the cation transport ATPase (P-type) (TC 3.A.3) family. Type IIA subfamily.</text>
</comment>
<dbReference type="GO" id="GO:0046872">
    <property type="term" value="F:metal ion binding"/>
    <property type="evidence" value="ECO:0007669"/>
    <property type="project" value="UniProtKB-KW"/>
</dbReference>
<dbReference type="InterPro" id="IPR023214">
    <property type="entry name" value="HAD_sf"/>
</dbReference>